<accession>A0A1W1VT86</accession>
<feature type="transmembrane region" description="Helical" evidence="1">
    <location>
        <begin position="96"/>
        <end position="118"/>
    </location>
</feature>
<dbReference type="AlphaFoldDB" id="A0A1W1VT86"/>
<feature type="transmembrane region" description="Helical" evidence="1">
    <location>
        <begin position="130"/>
        <end position="148"/>
    </location>
</feature>
<feature type="transmembrane region" description="Helical" evidence="1">
    <location>
        <begin position="210"/>
        <end position="228"/>
    </location>
</feature>
<feature type="transmembrane region" description="Helical" evidence="1">
    <location>
        <begin position="249"/>
        <end position="270"/>
    </location>
</feature>
<dbReference type="OrthoDB" id="870007at2"/>
<keyword evidence="1" id="KW-0472">Membrane</keyword>
<protein>
    <recommendedName>
        <fullName evidence="4">Glycosyltransferase RgtA/B/C/D-like domain-containing protein</fullName>
    </recommendedName>
</protein>
<name>A0A1W1VT86_9BACT</name>
<feature type="transmembrane region" description="Helical" evidence="1">
    <location>
        <begin position="336"/>
        <end position="356"/>
    </location>
</feature>
<reference evidence="2 3" key="1">
    <citation type="submission" date="2017-04" db="EMBL/GenBank/DDBJ databases">
        <authorList>
            <person name="Afonso C.L."/>
            <person name="Miller P.J."/>
            <person name="Scott M.A."/>
            <person name="Spackman E."/>
            <person name="Goraichik I."/>
            <person name="Dimitrov K.M."/>
            <person name="Suarez D.L."/>
            <person name="Swayne D.E."/>
        </authorList>
    </citation>
    <scope>NUCLEOTIDE SEQUENCE [LARGE SCALE GENOMIC DNA]</scope>
    <source>
        <strain evidence="2 3">DSM 11622</strain>
    </source>
</reference>
<keyword evidence="3" id="KW-1185">Reference proteome</keyword>
<feature type="transmembrane region" description="Helical" evidence="1">
    <location>
        <begin position="187"/>
        <end position="204"/>
    </location>
</feature>
<organism evidence="2 3">
    <name type="scientific">Hymenobacter roseosalivarius DSM 11622</name>
    <dbReference type="NCBI Taxonomy" id="645990"/>
    <lineage>
        <taxon>Bacteria</taxon>
        <taxon>Pseudomonadati</taxon>
        <taxon>Bacteroidota</taxon>
        <taxon>Cytophagia</taxon>
        <taxon>Cytophagales</taxon>
        <taxon>Hymenobacteraceae</taxon>
        <taxon>Hymenobacter</taxon>
    </lineage>
</organism>
<keyword evidence="1" id="KW-1133">Transmembrane helix</keyword>
<sequence>MNKRYVVWLCALFVLFDLGYSYIQNYQLPLEGDLAPIVLPSFWYSQVLQDPFGWAVLAKNEVYAGPNRYFAHAAMVGYFKSVPLWLQRFTNPISSVYMACALFKTAVQALLLYLLAVYCTGAQRLTDRRLWLPAALLVPLFQTAGYNGQMGVIDHSITYTFFYAFPLALLLVLLLPFYRAAYGRQPLRLSWVALPLIAALMVVLAFNGPIVTGAVLVLGVSIGLYWIKRQWPTAQVRSYPGWWLRQAKQVPLVAVLLLGLFVMLCLYSLYIGRNNSENLTATLPLWERYKLVPQGIFRQLTGKLGFPLLVLIGLVNAQLIRRFLPPSAASSRLLRILQLLGLFTLIYILLLPLGGYRSYRPLILRRDSILPIILGLMYFYGASTYYLLQHLPGRPRRWYMGGLVLFGAIFMNADKLRMTDNNQCERAALQQLAQASEPIVHLTSDCTVMAWEKITDPLQSDNNAQLLELWGVTKGKKLYYQ</sequence>
<dbReference type="RefSeq" id="WP_084445848.1">
    <property type="nucleotide sequence ID" value="NZ_FWWW01000070.1"/>
</dbReference>
<dbReference type="Proteomes" id="UP000192266">
    <property type="component" value="Unassembled WGS sequence"/>
</dbReference>
<feature type="transmembrane region" description="Helical" evidence="1">
    <location>
        <begin position="160"/>
        <end position="178"/>
    </location>
</feature>
<evidence type="ECO:0008006" key="4">
    <source>
        <dbReference type="Google" id="ProtNLM"/>
    </source>
</evidence>
<evidence type="ECO:0000313" key="3">
    <source>
        <dbReference type="Proteomes" id="UP000192266"/>
    </source>
</evidence>
<proteinExistence type="predicted"/>
<gene>
    <name evidence="2" type="ORF">SAMN00120144_0534</name>
</gene>
<keyword evidence="1" id="KW-0812">Transmembrane</keyword>
<evidence type="ECO:0000313" key="2">
    <source>
        <dbReference type="EMBL" id="SMB96094.1"/>
    </source>
</evidence>
<dbReference type="EMBL" id="FWWW01000070">
    <property type="protein sequence ID" value="SMB96094.1"/>
    <property type="molecule type" value="Genomic_DNA"/>
</dbReference>
<evidence type="ECO:0000256" key="1">
    <source>
        <dbReference type="SAM" id="Phobius"/>
    </source>
</evidence>
<feature type="transmembrane region" description="Helical" evidence="1">
    <location>
        <begin position="368"/>
        <end position="388"/>
    </location>
</feature>